<dbReference type="KEGG" id="alp:LPB137_03735"/>
<dbReference type="OrthoDB" id="5349252at2"/>
<dbReference type="Proteomes" id="UP000186074">
    <property type="component" value="Chromosome"/>
</dbReference>
<evidence type="ECO:0000313" key="3">
    <source>
        <dbReference type="Proteomes" id="UP000186074"/>
    </source>
</evidence>
<keyword evidence="1" id="KW-0472">Membrane</keyword>
<dbReference type="AlphaFoldDB" id="A0A1P8KKC2"/>
<sequence>MFKQVKSALFWYYLIKFRKRIVLIVLLLIIALFANSIYADVVQYLTLKKKLEFLEIVLISKWVIIIFNIVFSIYLLLTMFNKEDEKEKVSKKKEVKTKEKEKEKKDIFSSNEKFTEREKQFLHKKKLKTKADILLDK</sequence>
<gene>
    <name evidence="2" type="ORF">LPB137_03735</name>
</gene>
<keyword evidence="1" id="KW-0812">Transmembrane</keyword>
<accession>A0A1P8KKC2</accession>
<evidence type="ECO:0000256" key="1">
    <source>
        <dbReference type="SAM" id="Phobius"/>
    </source>
</evidence>
<dbReference type="STRING" id="1850254.LPB137_03735"/>
<reference evidence="2 3" key="1">
    <citation type="submission" date="2017-01" db="EMBL/GenBank/DDBJ databases">
        <title>Genome sequencing of Arcobacter sp. LPB0137.</title>
        <authorList>
            <person name="Lee G.-W."/>
            <person name="Yi H."/>
        </authorList>
    </citation>
    <scope>NUCLEOTIDE SEQUENCE [LARGE SCALE GENOMIC DNA]</scope>
    <source>
        <strain evidence="2 3">LPB0137</strain>
    </source>
</reference>
<protein>
    <submittedName>
        <fullName evidence="2">Uncharacterized protein</fullName>
    </submittedName>
</protein>
<name>A0A1P8KKC2_9BACT</name>
<dbReference type="RefSeq" id="WP_076084540.1">
    <property type="nucleotide sequence ID" value="NZ_CP019070.1"/>
</dbReference>
<proteinExistence type="predicted"/>
<feature type="transmembrane region" description="Helical" evidence="1">
    <location>
        <begin position="59"/>
        <end position="80"/>
    </location>
</feature>
<dbReference type="EMBL" id="CP019070">
    <property type="protein sequence ID" value="APW65008.1"/>
    <property type="molecule type" value="Genomic_DNA"/>
</dbReference>
<feature type="transmembrane region" description="Helical" evidence="1">
    <location>
        <begin position="21"/>
        <end position="39"/>
    </location>
</feature>
<keyword evidence="1" id="KW-1133">Transmembrane helix</keyword>
<evidence type="ECO:0000313" key="2">
    <source>
        <dbReference type="EMBL" id="APW65008.1"/>
    </source>
</evidence>
<keyword evidence="3" id="KW-1185">Reference proteome</keyword>
<organism evidence="2 3">
    <name type="scientific">Poseidonibacter parvus</name>
    <dbReference type="NCBI Taxonomy" id="1850254"/>
    <lineage>
        <taxon>Bacteria</taxon>
        <taxon>Pseudomonadati</taxon>
        <taxon>Campylobacterota</taxon>
        <taxon>Epsilonproteobacteria</taxon>
        <taxon>Campylobacterales</taxon>
        <taxon>Arcobacteraceae</taxon>
        <taxon>Poseidonibacter</taxon>
    </lineage>
</organism>